<feature type="region of interest" description="Disordered" evidence="1">
    <location>
        <begin position="1"/>
        <end position="65"/>
    </location>
</feature>
<name>A0A8S3AKD0_9BILA</name>
<dbReference type="AlphaFoldDB" id="A0A8S3AKD0"/>
<feature type="compositionally biased region" description="Polar residues" evidence="1">
    <location>
        <begin position="1"/>
        <end position="10"/>
    </location>
</feature>
<dbReference type="EMBL" id="CAJOBJ010166377">
    <property type="protein sequence ID" value="CAF4866131.1"/>
    <property type="molecule type" value="Genomic_DNA"/>
</dbReference>
<sequence>MGTNNSQTQLMVPKTTPKPIAPVPSTTINSDEYTLVKSSSEQTNDASQPLMIDFNDPSTTNFLLS</sequence>
<feature type="non-terminal residue" evidence="3">
    <location>
        <position position="65"/>
    </location>
</feature>
<proteinExistence type="predicted"/>
<evidence type="ECO:0000313" key="4">
    <source>
        <dbReference type="EMBL" id="CAF4866131.1"/>
    </source>
</evidence>
<reference evidence="3" key="1">
    <citation type="submission" date="2021-02" db="EMBL/GenBank/DDBJ databases">
        <authorList>
            <person name="Nowell W R."/>
        </authorList>
    </citation>
    <scope>NUCLEOTIDE SEQUENCE</scope>
</reference>
<evidence type="ECO:0000313" key="3">
    <source>
        <dbReference type="EMBL" id="CAF4724514.1"/>
    </source>
</evidence>
<evidence type="ECO:0000313" key="5">
    <source>
        <dbReference type="Proteomes" id="UP000676336"/>
    </source>
</evidence>
<feature type="compositionally biased region" description="Polar residues" evidence="1">
    <location>
        <begin position="56"/>
        <end position="65"/>
    </location>
</feature>
<dbReference type="Proteomes" id="UP000681967">
    <property type="component" value="Unassembled WGS sequence"/>
</dbReference>
<dbReference type="Proteomes" id="UP000681720">
    <property type="component" value="Unassembled WGS sequence"/>
</dbReference>
<dbReference type="EMBL" id="CAJOBI010131049">
    <property type="protein sequence ID" value="CAF4724514.1"/>
    <property type="molecule type" value="Genomic_DNA"/>
</dbReference>
<protein>
    <submittedName>
        <fullName evidence="3">Uncharacterized protein</fullName>
    </submittedName>
</protein>
<gene>
    <name evidence="2" type="ORF">BYL167_LOCUS33643</name>
    <name evidence="4" type="ORF">GIL414_LOCUS50136</name>
    <name evidence="3" type="ORF">SMN809_LOCUS43996</name>
</gene>
<feature type="compositionally biased region" description="Polar residues" evidence="1">
    <location>
        <begin position="24"/>
        <end position="47"/>
    </location>
</feature>
<organism evidence="3 5">
    <name type="scientific">Rotaria magnacalcarata</name>
    <dbReference type="NCBI Taxonomy" id="392030"/>
    <lineage>
        <taxon>Eukaryota</taxon>
        <taxon>Metazoa</taxon>
        <taxon>Spiralia</taxon>
        <taxon>Gnathifera</taxon>
        <taxon>Rotifera</taxon>
        <taxon>Eurotatoria</taxon>
        <taxon>Bdelloidea</taxon>
        <taxon>Philodinida</taxon>
        <taxon>Philodinidae</taxon>
        <taxon>Rotaria</taxon>
    </lineage>
</organism>
<accession>A0A8S3AKD0</accession>
<dbReference type="Proteomes" id="UP000676336">
    <property type="component" value="Unassembled WGS sequence"/>
</dbReference>
<comment type="caution">
    <text evidence="3">The sequence shown here is derived from an EMBL/GenBank/DDBJ whole genome shotgun (WGS) entry which is preliminary data.</text>
</comment>
<evidence type="ECO:0000256" key="1">
    <source>
        <dbReference type="SAM" id="MobiDB-lite"/>
    </source>
</evidence>
<evidence type="ECO:0000313" key="2">
    <source>
        <dbReference type="EMBL" id="CAF4448479.1"/>
    </source>
</evidence>
<dbReference type="EMBL" id="CAJOBH010066018">
    <property type="protein sequence ID" value="CAF4448479.1"/>
    <property type="molecule type" value="Genomic_DNA"/>
</dbReference>